<reference evidence="1" key="2">
    <citation type="submission" date="2021-08" db="EMBL/GenBank/DDBJ databases">
        <authorList>
            <person name="Tani A."/>
            <person name="Ola A."/>
            <person name="Ogura Y."/>
            <person name="Katsura K."/>
            <person name="Hayashi T."/>
        </authorList>
    </citation>
    <scope>NUCLEOTIDE SEQUENCE</scope>
    <source>
        <strain evidence="1">DSM 23632</strain>
    </source>
</reference>
<evidence type="ECO:0000313" key="2">
    <source>
        <dbReference type="Proteomes" id="UP001055057"/>
    </source>
</evidence>
<protein>
    <recommendedName>
        <fullName evidence="3">Class I SAM-dependent methyltransferase</fullName>
    </recommendedName>
</protein>
<reference evidence="1" key="1">
    <citation type="journal article" date="2021" name="Front. Microbiol.">
        <title>Comprehensive Comparative Genomics and Phenotyping of Methylobacterium Species.</title>
        <authorList>
            <person name="Alessa O."/>
            <person name="Ogura Y."/>
            <person name="Fujitani Y."/>
            <person name="Takami H."/>
            <person name="Hayashi T."/>
            <person name="Sahin N."/>
            <person name="Tani A."/>
        </authorList>
    </citation>
    <scope>NUCLEOTIDE SEQUENCE</scope>
    <source>
        <strain evidence="1">DSM 23632</strain>
    </source>
</reference>
<dbReference type="Proteomes" id="UP001055057">
    <property type="component" value="Unassembled WGS sequence"/>
</dbReference>
<evidence type="ECO:0008006" key="3">
    <source>
        <dbReference type="Google" id="ProtNLM"/>
    </source>
</evidence>
<dbReference type="InterPro" id="IPR029063">
    <property type="entry name" value="SAM-dependent_MTases_sf"/>
</dbReference>
<name>A0ABQ4TXP1_9HYPH</name>
<organism evidence="1 2">
    <name type="scientific">Methylobacterium trifolii</name>
    <dbReference type="NCBI Taxonomy" id="1003092"/>
    <lineage>
        <taxon>Bacteria</taxon>
        <taxon>Pseudomonadati</taxon>
        <taxon>Pseudomonadota</taxon>
        <taxon>Alphaproteobacteria</taxon>
        <taxon>Hyphomicrobiales</taxon>
        <taxon>Methylobacteriaceae</taxon>
        <taxon>Methylobacterium</taxon>
    </lineage>
</organism>
<gene>
    <name evidence="1" type="ORF">MPOCJGCO_2138</name>
</gene>
<proteinExistence type="predicted"/>
<accession>A0ABQ4TXP1</accession>
<dbReference type="Pfam" id="PF13578">
    <property type="entry name" value="Methyltransf_24"/>
    <property type="match status" value="1"/>
</dbReference>
<dbReference type="EMBL" id="BPRB01000114">
    <property type="protein sequence ID" value="GJE60029.1"/>
    <property type="molecule type" value="Genomic_DNA"/>
</dbReference>
<keyword evidence="2" id="KW-1185">Reference proteome</keyword>
<dbReference type="Gene3D" id="3.40.50.150">
    <property type="entry name" value="Vaccinia Virus protein VP39"/>
    <property type="match status" value="1"/>
</dbReference>
<evidence type="ECO:0000313" key="1">
    <source>
        <dbReference type="EMBL" id="GJE60029.1"/>
    </source>
</evidence>
<comment type="caution">
    <text evidence="1">The sequence shown here is derived from an EMBL/GenBank/DDBJ whole genome shotgun (WGS) entry which is preliminary data.</text>
</comment>
<dbReference type="SUPFAM" id="SSF53335">
    <property type="entry name" value="S-adenosyl-L-methionine-dependent methyltransferases"/>
    <property type="match status" value="1"/>
</dbReference>
<sequence length="225" mass="25502">MLRSDVINQFLKLYDDPDYLEVGVDEGTTFFAVDAPRKVAVDPEFKFALPPDPERAKGCTFHPVPSDSYFAQDPGRRYDLIFLDGLHTFEQILKDFTNALACIKDDGIIIVDDVIPSSYHASLPDLALSFELRRRIGQQDGDWMGDVYKIVFLIESYFQSHSFATVAENHGQLIVWKERRPAESLPARSVEQIGRLGFCDARLSDAFNLMPCSDILARCRRAYGL</sequence>